<dbReference type="VEuPathDB" id="FungiDB:BO78DRAFT_414169"/>
<feature type="active site" description="Nucleophile" evidence="12">
    <location>
        <position position="279"/>
    </location>
</feature>
<dbReference type="GO" id="GO:0045493">
    <property type="term" value="P:xylan catabolic process"/>
    <property type="evidence" value="ECO:0007669"/>
    <property type="project" value="UniProtKB-UniPathway"/>
</dbReference>
<dbReference type="InterPro" id="IPR001000">
    <property type="entry name" value="GH10_dom"/>
</dbReference>
<dbReference type="InterPro" id="IPR017853">
    <property type="entry name" value="GH"/>
</dbReference>
<gene>
    <name evidence="16" type="ORF">BO78DRAFT_414169</name>
</gene>
<feature type="chain" id="PRO_5016356529" description="Beta-xylanase" evidence="14">
    <location>
        <begin position="20"/>
        <end position="368"/>
    </location>
</feature>
<organism evidence="16 17">
    <name type="scientific">Aspergillus sclerotiicarbonarius (strain CBS 121057 / IBT 28362)</name>
    <dbReference type="NCBI Taxonomy" id="1448318"/>
    <lineage>
        <taxon>Eukaryota</taxon>
        <taxon>Fungi</taxon>
        <taxon>Dikarya</taxon>
        <taxon>Ascomycota</taxon>
        <taxon>Pezizomycotina</taxon>
        <taxon>Eurotiomycetes</taxon>
        <taxon>Eurotiomycetidae</taxon>
        <taxon>Eurotiales</taxon>
        <taxon>Aspergillaceae</taxon>
        <taxon>Aspergillus</taxon>
        <taxon>Aspergillus subgen. Circumdati</taxon>
    </lineage>
</organism>
<name>A0A319ET35_ASPSB</name>
<evidence type="ECO:0000256" key="1">
    <source>
        <dbReference type="ARBA" id="ARBA00000681"/>
    </source>
</evidence>
<evidence type="ECO:0000256" key="7">
    <source>
        <dbReference type="ARBA" id="ARBA00022801"/>
    </source>
</evidence>
<comment type="subcellular location">
    <subcellularLocation>
        <location evidence="2">Secreted</location>
    </subcellularLocation>
</comment>
<evidence type="ECO:0000256" key="6">
    <source>
        <dbReference type="ARBA" id="ARBA00022651"/>
    </source>
</evidence>
<evidence type="ECO:0000256" key="14">
    <source>
        <dbReference type="SAM" id="SignalP"/>
    </source>
</evidence>
<keyword evidence="17" id="KW-1185">Reference proteome</keyword>
<dbReference type="PANTHER" id="PTHR31490:SF35">
    <property type="entry name" value="ENDO-1,4-BETA-XYLANASE"/>
    <property type="match status" value="1"/>
</dbReference>
<keyword evidence="14" id="KW-0732">Signal</keyword>
<dbReference type="InterPro" id="IPR044846">
    <property type="entry name" value="GH10"/>
</dbReference>
<comment type="pathway">
    <text evidence="3">Glycan degradation; xylan degradation.</text>
</comment>
<keyword evidence="8" id="KW-1015">Disulfide bond</keyword>
<dbReference type="GO" id="GO:0031176">
    <property type="term" value="F:endo-1,4-beta-xylanase activity"/>
    <property type="evidence" value="ECO:0007669"/>
    <property type="project" value="UniProtKB-EC"/>
</dbReference>
<dbReference type="PANTHER" id="PTHR31490">
    <property type="entry name" value="GLYCOSYL HYDROLASE"/>
    <property type="match status" value="1"/>
</dbReference>
<dbReference type="AlphaFoldDB" id="A0A319ET35"/>
<keyword evidence="11 13" id="KW-0624">Polysaccharide degradation</keyword>
<protein>
    <recommendedName>
        <fullName evidence="13">Beta-xylanase</fullName>
        <ecNumber evidence="13">3.2.1.8</ecNumber>
    </recommendedName>
</protein>
<evidence type="ECO:0000256" key="3">
    <source>
        <dbReference type="ARBA" id="ARBA00004851"/>
    </source>
</evidence>
<dbReference type="PROSITE" id="PS00591">
    <property type="entry name" value="GH10_1"/>
    <property type="match status" value="1"/>
</dbReference>
<keyword evidence="5" id="KW-0964">Secreted</keyword>
<accession>A0A319ET35</accession>
<dbReference type="PRINTS" id="PR00134">
    <property type="entry name" value="GLHYDRLASE10"/>
</dbReference>
<dbReference type="InterPro" id="IPR031158">
    <property type="entry name" value="GH10_AS"/>
</dbReference>
<keyword evidence="10 13" id="KW-0326">Glycosidase</keyword>
<evidence type="ECO:0000256" key="9">
    <source>
        <dbReference type="ARBA" id="ARBA00023277"/>
    </source>
</evidence>
<dbReference type="SMART" id="SM00633">
    <property type="entry name" value="Glyco_10"/>
    <property type="match status" value="1"/>
</dbReference>
<evidence type="ECO:0000256" key="11">
    <source>
        <dbReference type="ARBA" id="ARBA00023326"/>
    </source>
</evidence>
<dbReference type="OrthoDB" id="3055998at2759"/>
<evidence type="ECO:0000259" key="15">
    <source>
        <dbReference type="PROSITE" id="PS51760"/>
    </source>
</evidence>
<dbReference type="SUPFAM" id="SSF51445">
    <property type="entry name" value="(Trans)glycosidases"/>
    <property type="match status" value="1"/>
</dbReference>
<evidence type="ECO:0000256" key="8">
    <source>
        <dbReference type="ARBA" id="ARBA00023157"/>
    </source>
</evidence>
<evidence type="ECO:0000256" key="4">
    <source>
        <dbReference type="ARBA" id="ARBA00007495"/>
    </source>
</evidence>
<dbReference type="STRING" id="1448318.A0A319ET35"/>
<keyword evidence="7 13" id="KW-0378">Hydrolase</keyword>
<evidence type="ECO:0000256" key="13">
    <source>
        <dbReference type="RuleBase" id="RU361174"/>
    </source>
</evidence>
<proteinExistence type="inferred from homology"/>
<evidence type="ECO:0000313" key="17">
    <source>
        <dbReference type="Proteomes" id="UP000248423"/>
    </source>
</evidence>
<dbReference type="Pfam" id="PF00331">
    <property type="entry name" value="Glyco_hydro_10"/>
    <property type="match status" value="1"/>
</dbReference>
<dbReference type="UniPathway" id="UPA00114"/>
<keyword evidence="6" id="KW-0858">Xylan degradation</keyword>
<keyword evidence="9 13" id="KW-0119">Carbohydrate metabolism</keyword>
<dbReference type="PROSITE" id="PS51760">
    <property type="entry name" value="GH10_2"/>
    <property type="match status" value="1"/>
</dbReference>
<evidence type="ECO:0000256" key="5">
    <source>
        <dbReference type="ARBA" id="ARBA00022525"/>
    </source>
</evidence>
<feature type="signal peptide" evidence="14">
    <location>
        <begin position="1"/>
        <end position="19"/>
    </location>
</feature>
<dbReference type="Gene3D" id="3.20.20.80">
    <property type="entry name" value="Glycosidases"/>
    <property type="match status" value="1"/>
</dbReference>
<evidence type="ECO:0000313" key="16">
    <source>
        <dbReference type="EMBL" id="PYI11075.1"/>
    </source>
</evidence>
<dbReference type="GO" id="GO:0005576">
    <property type="term" value="C:extracellular region"/>
    <property type="evidence" value="ECO:0007669"/>
    <property type="project" value="UniProtKB-SubCell"/>
</dbReference>
<dbReference type="EMBL" id="KZ826319">
    <property type="protein sequence ID" value="PYI11075.1"/>
    <property type="molecule type" value="Genomic_DNA"/>
</dbReference>
<evidence type="ECO:0000256" key="10">
    <source>
        <dbReference type="ARBA" id="ARBA00023295"/>
    </source>
</evidence>
<reference evidence="16 17" key="1">
    <citation type="submission" date="2018-02" db="EMBL/GenBank/DDBJ databases">
        <title>The genomes of Aspergillus section Nigri reveals drivers in fungal speciation.</title>
        <authorList>
            <consortium name="DOE Joint Genome Institute"/>
            <person name="Vesth T.C."/>
            <person name="Nybo J."/>
            <person name="Theobald S."/>
            <person name="Brandl J."/>
            <person name="Frisvad J.C."/>
            <person name="Nielsen K.F."/>
            <person name="Lyhne E.K."/>
            <person name="Kogle M.E."/>
            <person name="Kuo A."/>
            <person name="Riley R."/>
            <person name="Clum A."/>
            <person name="Nolan M."/>
            <person name="Lipzen A."/>
            <person name="Salamov A."/>
            <person name="Henrissat B."/>
            <person name="Wiebenga A."/>
            <person name="De vries R.P."/>
            <person name="Grigoriev I.V."/>
            <person name="Mortensen U.H."/>
            <person name="Andersen M.R."/>
            <person name="Baker S.E."/>
        </authorList>
    </citation>
    <scope>NUCLEOTIDE SEQUENCE [LARGE SCALE GENOMIC DNA]</scope>
    <source>
        <strain evidence="16 17">CBS 121057</strain>
    </source>
</reference>
<dbReference type="Proteomes" id="UP000248423">
    <property type="component" value="Unassembled WGS sequence"/>
</dbReference>
<evidence type="ECO:0000256" key="12">
    <source>
        <dbReference type="PROSITE-ProRule" id="PRU10061"/>
    </source>
</evidence>
<evidence type="ECO:0000256" key="2">
    <source>
        <dbReference type="ARBA" id="ARBA00004613"/>
    </source>
</evidence>
<feature type="domain" description="GH10" evidence="15">
    <location>
        <begin position="30"/>
        <end position="359"/>
    </location>
</feature>
<dbReference type="EC" id="3.2.1.8" evidence="13"/>
<sequence>MSLHQTLTILTTLLAAGSAVPTPSPTTETSSTFPHLNALAQAKGKLWFGSSIDTTSSSVQDPTYMSIFNTASIFGQTTPGNTMKWDYTEPENGVFDFALGEETITLAKQSDKKVRCHNLVWTSQLPTWVSEASWTKESLLEVMKAHITKEITHYGSDCYSWDVVNEAINYDGSYTDNVFLNVIGEDYVTYAFQYAREAIATLGASADIKLFYNDYTISRPGSKVTAVLDLISKIQAAGDYIDGIGLESHHTDTYYPSVSDLSTVMNQYAAKGLEIHITELDVACKSTPCSWSGQLGQAQAFYNVIHACMENDSCRGMAFWDFNDKYNWIQPSTNDGEGDATVLWGNYASKPALTAVVEALKGESCSVC</sequence>
<comment type="catalytic activity">
    <reaction evidence="1 13">
        <text>Endohydrolysis of (1-&gt;4)-beta-D-xylosidic linkages in xylans.</text>
        <dbReference type="EC" id="3.2.1.8"/>
    </reaction>
</comment>
<comment type="similarity">
    <text evidence="4 13">Belongs to the glycosyl hydrolase 10 (cellulase F) family.</text>
</comment>